<keyword evidence="1" id="KW-1133">Transmembrane helix</keyword>
<proteinExistence type="predicted"/>
<organism evidence="2 3">
    <name type="scientific">Pantoea septica</name>
    <dbReference type="NCBI Taxonomy" id="472695"/>
    <lineage>
        <taxon>Bacteria</taxon>
        <taxon>Pseudomonadati</taxon>
        <taxon>Pseudomonadota</taxon>
        <taxon>Gammaproteobacteria</taxon>
        <taxon>Enterobacterales</taxon>
        <taxon>Erwiniaceae</taxon>
        <taxon>Pantoea</taxon>
    </lineage>
</organism>
<dbReference type="EMBL" id="MLJJ01000004">
    <property type="protein sequence ID" value="ORN02610.1"/>
    <property type="molecule type" value="Genomic_DNA"/>
</dbReference>
<keyword evidence="1" id="KW-0472">Membrane</keyword>
<reference evidence="2 3" key="1">
    <citation type="journal article" date="2017" name="Antonie Van Leeuwenhoek">
        <title>Phylogenomic resolution of the bacterial genus Pantoea and its relationship with Erwinia and Tatumella.</title>
        <authorList>
            <person name="Palmer M."/>
            <person name="Steenkamp E.T."/>
            <person name="Coetzee M.P."/>
            <person name="Chan W.Y."/>
            <person name="van Zyl E."/>
            <person name="De Maayer P."/>
            <person name="Coutinho T.A."/>
            <person name="Blom J."/>
            <person name="Smits T.H."/>
            <person name="Duffy B."/>
            <person name="Venter S.N."/>
        </authorList>
    </citation>
    <scope>NUCLEOTIDE SEQUENCE [LARGE SCALE GENOMIC DNA]</scope>
    <source>
        <strain evidence="2 3">LMG 5345</strain>
    </source>
</reference>
<keyword evidence="1" id="KW-0812">Transmembrane</keyword>
<keyword evidence="3" id="KW-1185">Reference proteome</keyword>
<dbReference type="InterPro" id="IPR022721">
    <property type="entry name" value="DUF3561"/>
</dbReference>
<protein>
    <recommendedName>
        <fullName evidence="4">Inner membrane protein YgbE</fullName>
    </recommendedName>
</protein>
<evidence type="ECO:0000313" key="3">
    <source>
        <dbReference type="Proteomes" id="UP000193785"/>
    </source>
</evidence>
<feature type="transmembrane region" description="Helical" evidence="1">
    <location>
        <begin position="31"/>
        <end position="52"/>
    </location>
</feature>
<dbReference type="Pfam" id="PF12084">
    <property type="entry name" value="DUF3561"/>
    <property type="match status" value="1"/>
</dbReference>
<dbReference type="Proteomes" id="UP000193785">
    <property type="component" value="Unassembled WGS sequence"/>
</dbReference>
<name>A0ABX3UVY8_9GAMM</name>
<feature type="transmembrane region" description="Helical" evidence="1">
    <location>
        <begin position="59"/>
        <end position="83"/>
    </location>
</feature>
<evidence type="ECO:0000313" key="2">
    <source>
        <dbReference type="EMBL" id="ORN02610.1"/>
    </source>
</evidence>
<evidence type="ECO:0000256" key="1">
    <source>
        <dbReference type="SAM" id="Phobius"/>
    </source>
</evidence>
<gene>
    <name evidence="2" type="ORF">HA46_03425</name>
</gene>
<sequence length="114" mass="12793">MPVNRIVKYHNMTSLPACHEDRNLPPALKPFPAGVMGFLAWTLALALPFIFYGANLLFLLLYTWPFFLALLPICVFTGVAVSVLLRGHLIWTFLVTVVIAAMLFWLLFSLLTGL</sequence>
<evidence type="ECO:0008006" key="4">
    <source>
        <dbReference type="Google" id="ProtNLM"/>
    </source>
</evidence>
<feature type="transmembrane region" description="Helical" evidence="1">
    <location>
        <begin position="89"/>
        <end position="111"/>
    </location>
</feature>
<comment type="caution">
    <text evidence="2">The sequence shown here is derived from an EMBL/GenBank/DDBJ whole genome shotgun (WGS) entry which is preliminary data.</text>
</comment>
<accession>A0ABX3UVY8</accession>